<dbReference type="InterPro" id="IPR002575">
    <property type="entry name" value="Aminoglycoside_PTrfase"/>
</dbReference>
<feature type="domain" description="Aminoglycoside phosphotransferase" evidence="1">
    <location>
        <begin position="190"/>
        <end position="272"/>
    </location>
</feature>
<dbReference type="SUPFAM" id="SSF52540">
    <property type="entry name" value="P-loop containing nucleoside triphosphate hydrolases"/>
    <property type="match status" value="1"/>
</dbReference>
<dbReference type="PANTHER" id="PTHR43883:SF1">
    <property type="entry name" value="GLUCONOKINASE"/>
    <property type="match status" value="1"/>
</dbReference>
<keyword evidence="2" id="KW-0418">Kinase</keyword>
<keyword evidence="3" id="KW-1185">Reference proteome</keyword>
<reference evidence="2 3" key="1">
    <citation type="submission" date="2021-03" db="EMBL/GenBank/DDBJ databases">
        <title>Genomic Encyclopedia of Type Strains, Phase IV (KMG-IV): sequencing the most valuable type-strain genomes for metagenomic binning, comparative biology and taxonomic classification.</title>
        <authorList>
            <person name="Goeker M."/>
        </authorList>
    </citation>
    <scope>NUCLEOTIDE SEQUENCE [LARGE SCALE GENOMIC DNA]</scope>
    <source>
        <strain evidence="2 3">DSM 21600</strain>
    </source>
</reference>
<dbReference type="PANTHER" id="PTHR43883">
    <property type="entry name" value="SLR0207 PROTEIN"/>
    <property type="match status" value="1"/>
</dbReference>
<name>A0ABS4E257_9HYPH</name>
<gene>
    <name evidence="2" type="ORF">J2Z17_003475</name>
</gene>
<evidence type="ECO:0000313" key="3">
    <source>
        <dbReference type="Proteomes" id="UP000759443"/>
    </source>
</evidence>
<protein>
    <submittedName>
        <fullName evidence="2">Aminoglycoside phosphotransferase family enzyme/predicted kinase</fullName>
    </submittedName>
</protein>
<accession>A0ABS4E257</accession>
<dbReference type="Pfam" id="PF01636">
    <property type="entry name" value="APH"/>
    <property type="match status" value="1"/>
</dbReference>
<evidence type="ECO:0000259" key="1">
    <source>
        <dbReference type="Pfam" id="PF01636"/>
    </source>
</evidence>
<dbReference type="Pfam" id="PF13671">
    <property type="entry name" value="AAA_33"/>
    <property type="match status" value="1"/>
</dbReference>
<dbReference type="RefSeq" id="WP_209946851.1">
    <property type="nucleotide sequence ID" value="NZ_JAGGJU010000009.1"/>
</dbReference>
<proteinExistence type="predicted"/>
<dbReference type="EMBL" id="JAGGJU010000009">
    <property type="protein sequence ID" value="MBP1852023.1"/>
    <property type="molecule type" value="Genomic_DNA"/>
</dbReference>
<sequence length="514" mass="56539">MIDQRHAIAFLSDAASYGAAGAVEIIETHISMIFLVGDRAFKLKRAVSLPYLDFSTFDLRRQTCEKEVALNGRVAPDLYLGTRLITRAADGRLAFDGEGEAVEIVVEMLRFDQQDLFDRMAEDGRLTTGLMSETAAMIAGFHETAQIDTSGRGVDNIAAVLDINEAGFATSGVFSADAVSRLMSRARRVIADQAACFDRRAAEGRIRRCHGDLHLRNIVRHHGRPQLFDCIEFSDAIATCDVLYDLAYLLMDLWHRDLPHFASLVVNRYLDETEDEDGFHLLAFFMAVRAQVRAHVIATQAQEGGDADETLARTARRYFGLAEALLAPAPERLVVLGGFSGSGKSTVAERLAPQLKPAPGARLLETDRLRKAMFGMAMAERLPLEAYRPEVSDRIYEQLRERSVAIVKAGGCVIASAVFDRPEQRQAIEDAARMAGLSMQGFWLEVDPEVLRQRVAGRDPGPSDATVAVLQDQMQHDIGMIDWHRIDAGQPVEAVAADIHAALSTTDAEQLSAD</sequence>
<keyword evidence="2" id="KW-0808">Transferase</keyword>
<dbReference type="InterPro" id="IPR052732">
    <property type="entry name" value="Cell-binding_unc_protein"/>
</dbReference>
<comment type="caution">
    <text evidence="2">The sequence shown here is derived from an EMBL/GenBank/DDBJ whole genome shotgun (WGS) entry which is preliminary data.</text>
</comment>
<dbReference type="SUPFAM" id="SSF56112">
    <property type="entry name" value="Protein kinase-like (PK-like)"/>
    <property type="match status" value="1"/>
</dbReference>
<dbReference type="Gene3D" id="3.40.50.300">
    <property type="entry name" value="P-loop containing nucleotide triphosphate hydrolases"/>
    <property type="match status" value="1"/>
</dbReference>
<dbReference type="Proteomes" id="UP000759443">
    <property type="component" value="Unassembled WGS sequence"/>
</dbReference>
<organism evidence="2 3">
    <name type="scientific">Rhizobium halophytocola</name>
    <dbReference type="NCBI Taxonomy" id="735519"/>
    <lineage>
        <taxon>Bacteria</taxon>
        <taxon>Pseudomonadati</taxon>
        <taxon>Pseudomonadota</taxon>
        <taxon>Alphaproteobacteria</taxon>
        <taxon>Hyphomicrobiales</taxon>
        <taxon>Rhizobiaceae</taxon>
        <taxon>Rhizobium/Agrobacterium group</taxon>
        <taxon>Rhizobium</taxon>
    </lineage>
</organism>
<evidence type="ECO:0000313" key="2">
    <source>
        <dbReference type="EMBL" id="MBP1852023.1"/>
    </source>
</evidence>
<dbReference type="InterPro" id="IPR027417">
    <property type="entry name" value="P-loop_NTPase"/>
</dbReference>
<dbReference type="GO" id="GO:0016301">
    <property type="term" value="F:kinase activity"/>
    <property type="evidence" value="ECO:0007669"/>
    <property type="project" value="UniProtKB-KW"/>
</dbReference>
<dbReference type="InterPro" id="IPR011009">
    <property type="entry name" value="Kinase-like_dom_sf"/>
</dbReference>
<dbReference type="Gene3D" id="3.90.1200.10">
    <property type="match status" value="1"/>
</dbReference>